<reference evidence="2 3" key="1">
    <citation type="journal article" date="2016" name="Sci. Rep.">
        <title>Metabolic traits of an uncultured archaeal lineage -MSBL1- from brine pools of the Red Sea.</title>
        <authorList>
            <person name="Mwirichia R."/>
            <person name="Alam I."/>
            <person name="Rashid M."/>
            <person name="Vinu M."/>
            <person name="Ba-Alawi W."/>
            <person name="Anthony Kamau A."/>
            <person name="Kamanda Ngugi D."/>
            <person name="Goker M."/>
            <person name="Klenk H.P."/>
            <person name="Bajic V."/>
            <person name="Stingl U."/>
        </authorList>
    </citation>
    <scope>NUCLEOTIDE SEQUENCE [LARGE SCALE GENOMIC DNA]</scope>
    <source>
        <strain evidence="2">SCGC-AAA259M10</strain>
    </source>
</reference>
<keyword evidence="3" id="KW-1185">Reference proteome</keyword>
<accession>A0A133V2R8</accession>
<sequence length="168" mass="19009">MEKSKMAEEGKTESSPSLGDEKFEKNLKVGLDVDGVLCEREVTRTPEECVGVERSRVPVPSHEHEIYIVSSRTKDMGEETRVWLAENGVEYEKLILLEEDSFEGLSEGEIEEKQASFKASAVSELDLDVYVEDQPNVRDHLREHCPDCIVLSPSEAQKAWRFSGYEAD</sequence>
<evidence type="ECO:0008006" key="4">
    <source>
        <dbReference type="Google" id="ProtNLM"/>
    </source>
</evidence>
<feature type="compositionally biased region" description="Basic and acidic residues" evidence="1">
    <location>
        <begin position="1"/>
        <end position="12"/>
    </location>
</feature>
<dbReference type="Gene3D" id="3.40.50.1000">
    <property type="entry name" value="HAD superfamily/HAD-like"/>
    <property type="match status" value="1"/>
</dbReference>
<protein>
    <recommendedName>
        <fullName evidence="4">FCP1 homology domain-containing protein</fullName>
    </recommendedName>
</protein>
<organism evidence="2 3">
    <name type="scientific">candidate division MSBL1 archaeon SCGC-AAA259M10</name>
    <dbReference type="NCBI Taxonomy" id="1698270"/>
    <lineage>
        <taxon>Archaea</taxon>
        <taxon>Methanobacteriati</taxon>
        <taxon>Methanobacteriota</taxon>
        <taxon>candidate division MSBL1</taxon>
    </lineage>
</organism>
<feature type="region of interest" description="Disordered" evidence="1">
    <location>
        <begin position="1"/>
        <end position="23"/>
    </location>
</feature>
<proteinExistence type="predicted"/>
<dbReference type="AlphaFoldDB" id="A0A133V2R8"/>
<dbReference type="InterPro" id="IPR023214">
    <property type="entry name" value="HAD_sf"/>
</dbReference>
<evidence type="ECO:0000313" key="2">
    <source>
        <dbReference type="EMBL" id="KXB00723.1"/>
    </source>
</evidence>
<evidence type="ECO:0000313" key="3">
    <source>
        <dbReference type="Proteomes" id="UP000070341"/>
    </source>
</evidence>
<dbReference type="EMBL" id="LHXU01000005">
    <property type="protein sequence ID" value="KXB00723.1"/>
    <property type="molecule type" value="Genomic_DNA"/>
</dbReference>
<name>A0A133V2R8_9EURY</name>
<comment type="caution">
    <text evidence="2">The sequence shown here is derived from an EMBL/GenBank/DDBJ whole genome shotgun (WGS) entry which is preliminary data.</text>
</comment>
<gene>
    <name evidence="2" type="ORF">AKJ40_00755</name>
</gene>
<evidence type="ECO:0000256" key="1">
    <source>
        <dbReference type="SAM" id="MobiDB-lite"/>
    </source>
</evidence>
<dbReference type="Proteomes" id="UP000070341">
    <property type="component" value="Unassembled WGS sequence"/>
</dbReference>